<accession>A0ABX9NXI2</accession>
<name>A0ABX9NXI2_9GAMM</name>
<comment type="caution">
    <text evidence="8">The sequence shown here is derived from an EMBL/GenBank/DDBJ whole genome shotgun (WGS) entry which is preliminary data.</text>
</comment>
<feature type="transmembrane region" description="Helical" evidence="6">
    <location>
        <begin position="180"/>
        <end position="203"/>
    </location>
</feature>
<reference evidence="8 9" key="1">
    <citation type="submission" date="2018-09" db="EMBL/GenBank/DDBJ databases">
        <authorList>
            <person name="Le Fleche-Mateos A."/>
        </authorList>
    </citation>
    <scope>NUCLEOTIDE SEQUENCE [LARGE SCALE GENOMIC DNA]</scope>
    <source>
        <strain evidence="8 9">DSM 30078</strain>
    </source>
</reference>
<dbReference type="SUPFAM" id="SSF103481">
    <property type="entry name" value="Multidrug resistance efflux transporter EmrE"/>
    <property type="match status" value="2"/>
</dbReference>
<evidence type="ECO:0000256" key="4">
    <source>
        <dbReference type="ARBA" id="ARBA00022989"/>
    </source>
</evidence>
<organism evidence="8 9">
    <name type="scientific">Rahnella inusitata</name>
    <dbReference type="NCBI Taxonomy" id="58169"/>
    <lineage>
        <taxon>Bacteria</taxon>
        <taxon>Pseudomonadati</taxon>
        <taxon>Pseudomonadota</taxon>
        <taxon>Gammaproteobacteria</taxon>
        <taxon>Enterobacterales</taxon>
        <taxon>Yersiniaceae</taxon>
        <taxon>Rahnella</taxon>
    </lineage>
</organism>
<feature type="transmembrane region" description="Helical" evidence="6">
    <location>
        <begin position="147"/>
        <end position="168"/>
    </location>
</feature>
<dbReference type="InterPro" id="IPR050638">
    <property type="entry name" value="AA-Vitamin_Transporters"/>
</dbReference>
<dbReference type="Pfam" id="PF00892">
    <property type="entry name" value="EamA"/>
    <property type="match status" value="2"/>
</dbReference>
<dbReference type="Proteomes" id="UP000284119">
    <property type="component" value="Unassembled WGS sequence"/>
</dbReference>
<gene>
    <name evidence="8" type="ORF">D5396_18430</name>
</gene>
<keyword evidence="2" id="KW-1003">Cell membrane</keyword>
<dbReference type="PANTHER" id="PTHR32322">
    <property type="entry name" value="INNER MEMBRANE TRANSPORTER"/>
    <property type="match status" value="1"/>
</dbReference>
<feature type="transmembrane region" description="Helical" evidence="6">
    <location>
        <begin position="9"/>
        <end position="30"/>
    </location>
</feature>
<sequence>MKSGDYGRLLLLAAIWGGSFLFMRIAAPAFGAINTAFLRVLFGFIGLAVILTVLRTPRDYQQKFGSSLLLGVINSGLPFLMYCLAARWLPAGYSAILNATTPLMGVVIGGLFFQEAVTLKKALGVLLGLLGITLLTTTGSAGSLTHLLAGVIACLVATGCYAIAGFLTRRWITERGGLDPKLVATGSQLGATLFLLPFFLYTSATEAPVMWAQPLIWLCVLAVGFVCTAWAYILYFRLIADIGPLRTMTVTFLIPPFGILWGYLLLNETLSEGFFAGGVLICLAVWLVLSPGRKIVRESKIAPETK</sequence>
<evidence type="ECO:0000256" key="2">
    <source>
        <dbReference type="ARBA" id="ARBA00022475"/>
    </source>
</evidence>
<feature type="transmembrane region" description="Helical" evidence="6">
    <location>
        <begin position="36"/>
        <end position="56"/>
    </location>
</feature>
<dbReference type="RefSeq" id="WP_112167849.1">
    <property type="nucleotide sequence ID" value="NZ_CBCPIW010000012.1"/>
</dbReference>
<keyword evidence="5 6" id="KW-0472">Membrane</keyword>
<proteinExistence type="predicted"/>
<keyword evidence="3 6" id="KW-0812">Transmembrane</keyword>
<feature type="transmembrane region" description="Helical" evidence="6">
    <location>
        <begin position="247"/>
        <end position="266"/>
    </location>
</feature>
<dbReference type="Gene3D" id="1.10.3730.20">
    <property type="match status" value="1"/>
</dbReference>
<feature type="transmembrane region" description="Helical" evidence="6">
    <location>
        <begin position="68"/>
        <end position="89"/>
    </location>
</feature>
<evidence type="ECO:0000313" key="8">
    <source>
        <dbReference type="EMBL" id="RJT10776.1"/>
    </source>
</evidence>
<feature type="transmembrane region" description="Helical" evidence="6">
    <location>
        <begin position="122"/>
        <end position="141"/>
    </location>
</feature>
<keyword evidence="9" id="KW-1185">Reference proteome</keyword>
<dbReference type="EMBL" id="RAHG01000010">
    <property type="protein sequence ID" value="RJT10776.1"/>
    <property type="molecule type" value="Genomic_DNA"/>
</dbReference>
<dbReference type="InterPro" id="IPR037185">
    <property type="entry name" value="EmrE-like"/>
</dbReference>
<feature type="domain" description="EamA" evidence="7">
    <location>
        <begin position="149"/>
        <end position="289"/>
    </location>
</feature>
<feature type="transmembrane region" description="Helical" evidence="6">
    <location>
        <begin position="272"/>
        <end position="289"/>
    </location>
</feature>
<evidence type="ECO:0000259" key="7">
    <source>
        <dbReference type="Pfam" id="PF00892"/>
    </source>
</evidence>
<evidence type="ECO:0000313" key="9">
    <source>
        <dbReference type="Proteomes" id="UP000284119"/>
    </source>
</evidence>
<evidence type="ECO:0000256" key="3">
    <source>
        <dbReference type="ARBA" id="ARBA00022692"/>
    </source>
</evidence>
<dbReference type="InterPro" id="IPR000620">
    <property type="entry name" value="EamA_dom"/>
</dbReference>
<evidence type="ECO:0000256" key="5">
    <source>
        <dbReference type="ARBA" id="ARBA00023136"/>
    </source>
</evidence>
<feature type="transmembrane region" description="Helical" evidence="6">
    <location>
        <begin position="215"/>
        <end position="235"/>
    </location>
</feature>
<dbReference type="PANTHER" id="PTHR32322:SF9">
    <property type="entry name" value="AMINO-ACID METABOLITE EFFLUX PUMP-RELATED"/>
    <property type="match status" value="1"/>
</dbReference>
<comment type="subcellular location">
    <subcellularLocation>
        <location evidence="1">Cell membrane</location>
        <topology evidence="1">Multi-pass membrane protein</topology>
    </subcellularLocation>
</comment>
<feature type="transmembrane region" description="Helical" evidence="6">
    <location>
        <begin position="95"/>
        <end position="113"/>
    </location>
</feature>
<evidence type="ECO:0000256" key="1">
    <source>
        <dbReference type="ARBA" id="ARBA00004651"/>
    </source>
</evidence>
<protein>
    <submittedName>
        <fullName evidence="8">EamA/RhaT family transporter</fullName>
    </submittedName>
</protein>
<keyword evidence="4 6" id="KW-1133">Transmembrane helix</keyword>
<evidence type="ECO:0000256" key="6">
    <source>
        <dbReference type="SAM" id="Phobius"/>
    </source>
</evidence>
<feature type="domain" description="EamA" evidence="7">
    <location>
        <begin position="9"/>
        <end position="136"/>
    </location>
</feature>